<dbReference type="GO" id="GO:0022900">
    <property type="term" value="P:electron transport chain"/>
    <property type="evidence" value="ECO:0007669"/>
    <property type="project" value="InterPro"/>
</dbReference>
<evidence type="ECO:0000256" key="10">
    <source>
        <dbReference type="SAM" id="MobiDB-lite"/>
    </source>
</evidence>
<dbReference type="PANTHER" id="PTHR12219">
    <property type="entry name" value="NADH-UBIQUINONE OXIDOREDUCTASE"/>
    <property type="match status" value="1"/>
</dbReference>
<accession>A0A8T0II31</accession>
<keyword evidence="12" id="KW-1185">Reference proteome</keyword>
<evidence type="ECO:0000256" key="1">
    <source>
        <dbReference type="ARBA" id="ARBA00005882"/>
    </source>
</evidence>
<protein>
    <recommendedName>
        <fullName evidence="9">NADH dehydrogenase [ubiquinone] iron-sulfur protein 4, mitochondrial</fullName>
    </recommendedName>
</protein>
<evidence type="ECO:0000256" key="4">
    <source>
        <dbReference type="ARBA" id="ARBA00022792"/>
    </source>
</evidence>
<evidence type="ECO:0000256" key="8">
    <source>
        <dbReference type="ARBA" id="ARBA00023136"/>
    </source>
</evidence>
<feature type="region of interest" description="Disordered" evidence="10">
    <location>
        <begin position="16"/>
        <end position="42"/>
    </location>
</feature>
<comment type="caution">
    <text evidence="11">The sequence shown here is derived from an EMBL/GenBank/DDBJ whole genome shotgun (WGS) entry which is preliminary data.</text>
</comment>
<reference evidence="11" key="1">
    <citation type="submission" date="2020-06" db="EMBL/GenBank/DDBJ databases">
        <title>WGS assembly of Ceratodon purpureus strain R40.</title>
        <authorList>
            <person name="Carey S.B."/>
            <person name="Jenkins J."/>
            <person name="Shu S."/>
            <person name="Lovell J.T."/>
            <person name="Sreedasyam A."/>
            <person name="Maumus F."/>
            <person name="Tiley G.P."/>
            <person name="Fernandez-Pozo N."/>
            <person name="Barry K."/>
            <person name="Chen C."/>
            <person name="Wang M."/>
            <person name="Lipzen A."/>
            <person name="Daum C."/>
            <person name="Saski C.A."/>
            <person name="Payton A.C."/>
            <person name="Mcbreen J.C."/>
            <person name="Conrad R.E."/>
            <person name="Kollar L.M."/>
            <person name="Olsson S."/>
            <person name="Huttunen S."/>
            <person name="Landis J.B."/>
            <person name="Wickett N.J."/>
            <person name="Johnson M.G."/>
            <person name="Rensing S.A."/>
            <person name="Grimwood J."/>
            <person name="Schmutz J."/>
            <person name="Mcdaniel S.F."/>
        </authorList>
    </citation>
    <scope>NUCLEOTIDE SEQUENCE</scope>
    <source>
        <strain evidence="11">R40</strain>
    </source>
</reference>
<evidence type="ECO:0000256" key="6">
    <source>
        <dbReference type="ARBA" id="ARBA00022982"/>
    </source>
</evidence>
<evidence type="ECO:0000256" key="3">
    <source>
        <dbReference type="ARBA" id="ARBA00022660"/>
    </source>
</evidence>
<evidence type="ECO:0000256" key="9">
    <source>
        <dbReference type="RuleBase" id="RU367010"/>
    </source>
</evidence>
<keyword evidence="5 9" id="KW-0809">Transit peptide</keyword>
<comment type="subcellular location">
    <subcellularLocation>
        <location evidence="9">Mitochondrion inner membrane</location>
        <topology evidence="9">Peripheral membrane protein</topology>
        <orientation evidence="9">Matrix side</orientation>
    </subcellularLocation>
</comment>
<dbReference type="FunFam" id="3.30.160.190:FF:000002">
    <property type="entry name" value="NADH dehydrogenase [ubiquinone] iron-sulfur protein 4"/>
    <property type="match status" value="1"/>
</dbReference>
<comment type="similarity">
    <text evidence="1 9">Belongs to the complex I NDUFS4 subunit family.</text>
</comment>
<dbReference type="InterPro" id="IPR006885">
    <property type="entry name" value="NADH_UbQ_FeS_4_mit-like"/>
</dbReference>
<gene>
    <name evidence="11" type="ORF">KC19_3G070700</name>
</gene>
<evidence type="ECO:0000256" key="2">
    <source>
        <dbReference type="ARBA" id="ARBA00022448"/>
    </source>
</evidence>
<keyword evidence="2 9" id="KW-0813">Transport</keyword>
<keyword evidence="8 9" id="KW-0472">Membrane</keyword>
<name>A0A8T0II31_CERPU</name>
<dbReference type="GO" id="GO:0005743">
    <property type="term" value="C:mitochondrial inner membrane"/>
    <property type="evidence" value="ECO:0007669"/>
    <property type="project" value="UniProtKB-SubCell"/>
</dbReference>
<evidence type="ECO:0000313" key="12">
    <source>
        <dbReference type="Proteomes" id="UP000822688"/>
    </source>
</evidence>
<evidence type="ECO:0000256" key="5">
    <source>
        <dbReference type="ARBA" id="ARBA00022946"/>
    </source>
</evidence>
<dbReference type="Pfam" id="PF04800">
    <property type="entry name" value="NDUS4"/>
    <property type="match status" value="1"/>
</dbReference>
<dbReference type="Gene3D" id="3.30.160.190">
    <property type="entry name" value="atu1810 like domain"/>
    <property type="match status" value="1"/>
</dbReference>
<dbReference type="InterPro" id="IPR038532">
    <property type="entry name" value="NDUFS4-like_sf"/>
</dbReference>
<dbReference type="PANTHER" id="PTHR12219:SF8">
    <property type="entry name" value="NADH DEHYDROGENASE [UBIQUINONE] IRON-SULFUR PROTEIN 4, MITOCHONDRIAL"/>
    <property type="match status" value="1"/>
</dbReference>
<keyword evidence="3 9" id="KW-0679">Respiratory chain</keyword>
<keyword evidence="4 9" id="KW-0999">Mitochondrion inner membrane</keyword>
<proteinExistence type="inferred from homology"/>
<evidence type="ECO:0000256" key="7">
    <source>
        <dbReference type="ARBA" id="ARBA00023128"/>
    </source>
</evidence>
<dbReference type="AlphaFoldDB" id="A0A8T0II31"/>
<comment type="function">
    <text evidence="9">Accessory subunit of the mitochondrial membrane respiratory chain NADH dehydrogenase (Complex I), that is believed not to be involved in catalysis. Complex I functions in the transfer of electrons from NADH to the respiratory chain. The immediate electron acceptor for the enzyme is believed to be ubiquinone.</text>
</comment>
<keyword evidence="6 9" id="KW-0249">Electron transport</keyword>
<dbReference type="Proteomes" id="UP000822688">
    <property type="component" value="Chromosome 3"/>
</dbReference>
<dbReference type="EMBL" id="CM026423">
    <property type="protein sequence ID" value="KAG0582579.1"/>
    <property type="molecule type" value="Genomic_DNA"/>
</dbReference>
<sequence length="160" mass="17763">MAMRRFVASSLRSRSFCSSSSSSSAGPAQLGGVQEITKPVSTHGEIGEVSGIPEEHLKRKVVIYSPSRCTTQSGPASNQWKISFESVNKWENPLMGWTSTGDPYHSVGEASLNFDSKERAVEFAEKYGWQYTVREPHQAVVKPKAYADNFKWKGPVPEYD</sequence>
<organism evidence="11 12">
    <name type="scientific">Ceratodon purpureus</name>
    <name type="common">Fire moss</name>
    <name type="synonym">Dicranum purpureum</name>
    <dbReference type="NCBI Taxonomy" id="3225"/>
    <lineage>
        <taxon>Eukaryota</taxon>
        <taxon>Viridiplantae</taxon>
        <taxon>Streptophyta</taxon>
        <taxon>Embryophyta</taxon>
        <taxon>Bryophyta</taxon>
        <taxon>Bryophytina</taxon>
        <taxon>Bryopsida</taxon>
        <taxon>Dicranidae</taxon>
        <taxon>Pseudoditrichales</taxon>
        <taxon>Ditrichaceae</taxon>
        <taxon>Ceratodon</taxon>
    </lineage>
</organism>
<evidence type="ECO:0000313" key="11">
    <source>
        <dbReference type="EMBL" id="KAG0582579.1"/>
    </source>
</evidence>
<keyword evidence="7 9" id="KW-0496">Mitochondrion</keyword>